<feature type="chain" id="PRO_5019182702" evidence="2">
    <location>
        <begin position="28"/>
        <end position="95"/>
    </location>
</feature>
<keyword evidence="1" id="KW-0472">Membrane</keyword>
<comment type="caution">
    <text evidence="3">The sequence shown here is derived from an EMBL/GenBank/DDBJ whole genome shotgun (WGS) entry which is preliminary data.</text>
</comment>
<gene>
    <name evidence="3" type="primary">CSLE6_17</name>
    <name evidence="3" type="ORF">CK203_026935</name>
</gene>
<keyword evidence="1" id="KW-0812">Transmembrane</keyword>
<dbReference type="EMBL" id="QGNW01000186">
    <property type="protein sequence ID" value="RVW87178.1"/>
    <property type="molecule type" value="Genomic_DNA"/>
</dbReference>
<dbReference type="PANTHER" id="PTHR13301">
    <property type="entry name" value="X-BOX TRANSCRIPTION FACTOR-RELATED"/>
    <property type="match status" value="1"/>
</dbReference>
<accession>A0A438HRV9</accession>
<evidence type="ECO:0000313" key="4">
    <source>
        <dbReference type="Proteomes" id="UP000288805"/>
    </source>
</evidence>
<evidence type="ECO:0000256" key="2">
    <source>
        <dbReference type="SAM" id="SignalP"/>
    </source>
</evidence>
<reference evidence="3 4" key="1">
    <citation type="journal article" date="2018" name="PLoS Genet.">
        <title>Population sequencing reveals clonal diversity and ancestral inbreeding in the grapevine cultivar Chardonnay.</title>
        <authorList>
            <person name="Roach M.J."/>
            <person name="Johnson D.L."/>
            <person name="Bohlmann J."/>
            <person name="van Vuuren H.J."/>
            <person name="Jones S.J."/>
            <person name="Pretorius I.S."/>
            <person name="Schmidt S.A."/>
            <person name="Borneman A.R."/>
        </authorList>
    </citation>
    <scope>NUCLEOTIDE SEQUENCE [LARGE SCALE GENOMIC DNA]</scope>
    <source>
        <strain evidence="4">cv. Chardonnay</strain>
        <tissue evidence="3">Leaf</tissue>
    </source>
</reference>
<evidence type="ECO:0000313" key="3">
    <source>
        <dbReference type="EMBL" id="RVW87178.1"/>
    </source>
</evidence>
<feature type="transmembrane region" description="Helical" evidence="1">
    <location>
        <begin position="43"/>
        <end position="67"/>
    </location>
</feature>
<proteinExistence type="predicted"/>
<evidence type="ECO:0000256" key="1">
    <source>
        <dbReference type="SAM" id="Phobius"/>
    </source>
</evidence>
<name>A0A438HRV9_VITVI</name>
<dbReference type="Proteomes" id="UP000288805">
    <property type="component" value="Unassembled WGS sequence"/>
</dbReference>
<feature type="signal peptide" evidence="2">
    <location>
        <begin position="1"/>
        <end position="27"/>
    </location>
</feature>
<dbReference type="Gramene" id="Vitis10g00345.t01">
    <property type="protein sequence ID" value="Vitis10g00345.t01.CDS"/>
    <property type="gene ID" value="Vitis10g00345"/>
</dbReference>
<keyword evidence="1" id="KW-1133">Transmembrane helix</keyword>
<sequence length="95" mass="10621">MEFGAPSPMFTILATLALLNLFTVVEGIMKVIMDMQAQVIDSLLLQILPCGVLVFMNLPIYQGPFFLRKDAIRMPYSVTYQSIPLALLTYATALY</sequence>
<organism evidence="3 4">
    <name type="scientific">Vitis vinifera</name>
    <name type="common">Grape</name>
    <dbReference type="NCBI Taxonomy" id="29760"/>
    <lineage>
        <taxon>Eukaryota</taxon>
        <taxon>Viridiplantae</taxon>
        <taxon>Streptophyta</taxon>
        <taxon>Embryophyta</taxon>
        <taxon>Tracheophyta</taxon>
        <taxon>Spermatophyta</taxon>
        <taxon>Magnoliopsida</taxon>
        <taxon>eudicotyledons</taxon>
        <taxon>Gunneridae</taxon>
        <taxon>Pentapetalae</taxon>
        <taxon>rosids</taxon>
        <taxon>Vitales</taxon>
        <taxon>Vitaceae</taxon>
        <taxon>Viteae</taxon>
        <taxon>Vitis</taxon>
    </lineage>
</organism>
<protein>
    <submittedName>
        <fullName evidence="3">Cellulose synthase-like protein E6</fullName>
    </submittedName>
</protein>
<dbReference type="AlphaFoldDB" id="A0A438HRV9"/>
<keyword evidence="2" id="KW-0732">Signal</keyword>